<name>A0A1G8CCY6_9MICC</name>
<dbReference type="EMBL" id="FNDT01000001">
    <property type="protein sequence ID" value="SDH43275.1"/>
    <property type="molecule type" value="Genomic_DNA"/>
</dbReference>
<evidence type="ECO:0000313" key="3">
    <source>
        <dbReference type="Proteomes" id="UP000199258"/>
    </source>
</evidence>
<dbReference type="Proteomes" id="UP000199258">
    <property type="component" value="Unassembled WGS sequence"/>
</dbReference>
<organism evidence="2 3">
    <name type="scientific">Arthrobacter subterraneus</name>
    <dbReference type="NCBI Taxonomy" id="335973"/>
    <lineage>
        <taxon>Bacteria</taxon>
        <taxon>Bacillati</taxon>
        <taxon>Actinomycetota</taxon>
        <taxon>Actinomycetes</taxon>
        <taxon>Micrococcales</taxon>
        <taxon>Micrococcaceae</taxon>
        <taxon>Arthrobacter</taxon>
    </lineage>
</organism>
<feature type="compositionally biased region" description="Gly residues" evidence="1">
    <location>
        <begin position="1"/>
        <end position="12"/>
    </location>
</feature>
<sequence length="85" mass="8121">MVPGGSVAGGSTGPVAPGVGETAVADGAGMAADGVPSTVGGGVPQAESAARSAAVVIQKDKGRRGRGLVRSFVAAFFGLSGRLPW</sequence>
<reference evidence="2 3" key="1">
    <citation type="submission" date="2016-10" db="EMBL/GenBank/DDBJ databases">
        <authorList>
            <person name="de Groot N.N."/>
        </authorList>
    </citation>
    <scope>NUCLEOTIDE SEQUENCE [LARGE SCALE GENOMIC DNA]</scope>
    <source>
        <strain evidence="2 3">NP_1H</strain>
    </source>
</reference>
<feature type="region of interest" description="Disordered" evidence="1">
    <location>
        <begin position="1"/>
        <end position="22"/>
    </location>
</feature>
<dbReference type="AlphaFoldDB" id="A0A1G8CCY6"/>
<evidence type="ECO:0000313" key="2">
    <source>
        <dbReference type="EMBL" id="SDH43275.1"/>
    </source>
</evidence>
<keyword evidence="3" id="KW-1185">Reference proteome</keyword>
<proteinExistence type="predicted"/>
<protein>
    <submittedName>
        <fullName evidence="2">Uncharacterized protein</fullName>
    </submittedName>
</protein>
<accession>A0A1G8CCY6</accession>
<gene>
    <name evidence="2" type="ORF">SAMN04488693_101228</name>
</gene>
<evidence type="ECO:0000256" key="1">
    <source>
        <dbReference type="SAM" id="MobiDB-lite"/>
    </source>
</evidence>